<keyword evidence="3" id="KW-1185">Reference proteome</keyword>
<dbReference type="PANTHER" id="PTHR47443:SF3">
    <property type="entry name" value="GCN5-RELATED N-ACETYLTRANSFERASE 4, CHLOROPLASTIC"/>
    <property type="match status" value="1"/>
</dbReference>
<dbReference type="GO" id="GO:0009507">
    <property type="term" value="C:chloroplast"/>
    <property type="evidence" value="ECO:0007669"/>
    <property type="project" value="TreeGrafter"/>
</dbReference>
<proteinExistence type="predicted"/>
<reference evidence="2" key="1">
    <citation type="submission" date="2021-08" db="EMBL/GenBank/DDBJ databases">
        <title>WGS assembly of Ceratopteris richardii.</title>
        <authorList>
            <person name="Marchant D.B."/>
            <person name="Chen G."/>
            <person name="Jenkins J."/>
            <person name="Shu S."/>
            <person name="Leebens-Mack J."/>
            <person name="Grimwood J."/>
            <person name="Schmutz J."/>
            <person name="Soltis P."/>
            <person name="Soltis D."/>
            <person name="Chen Z.-H."/>
        </authorList>
    </citation>
    <scope>NUCLEOTIDE SEQUENCE</scope>
    <source>
        <strain evidence="2">Whitten #5841</strain>
        <tissue evidence="2">Leaf</tissue>
    </source>
</reference>
<dbReference type="PROSITE" id="PS51186">
    <property type="entry name" value="GNAT"/>
    <property type="match status" value="1"/>
</dbReference>
<dbReference type="GO" id="GO:0008080">
    <property type="term" value="F:N-acetyltransferase activity"/>
    <property type="evidence" value="ECO:0007669"/>
    <property type="project" value="TreeGrafter"/>
</dbReference>
<sequence length="276" mass="29627">MSEVLVGSQFNNRACSFGSPFSSASVLFCSRCRSNIHGGSITIGGAHSPNTPMALVSNSVPYAEQSFRVTVRQATITDYWGVADTHCGAFFPELVFPMDALLRLDRVVAMLGGLTLPVGCQRKCLVAVGGEIGTNDLVNDSLRGSQPFEKGLQDDLLLGSVLGVLTIDTLAEFLPRRKPTGSRRTGIAYISNVAVREVFRRKGIAKCLVQEAEAVASQWGCRAMALHCDKSNAGALALYQAAGYRVVKVPVDAKWPQPKPGSGSEFSLMFKLLPSR</sequence>
<name>A0A8T2SM58_CERRI</name>
<dbReference type="EMBL" id="CM035424">
    <property type="protein sequence ID" value="KAH7351943.1"/>
    <property type="molecule type" value="Genomic_DNA"/>
</dbReference>
<feature type="domain" description="N-acetyltransferase" evidence="1">
    <location>
        <begin position="180"/>
        <end position="274"/>
    </location>
</feature>
<evidence type="ECO:0000313" key="2">
    <source>
        <dbReference type="EMBL" id="KAH7351943.1"/>
    </source>
</evidence>
<dbReference type="Proteomes" id="UP000825935">
    <property type="component" value="Chromosome 19"/>
</dbReference>
<organism evidence="2 3">
    <name type="scientific">Ceratopteris richardii</name>
    <name type="common">Triangle waterfern</name>
    <dbReference type="NCBI Taxonomy" id="49495"/>
    <lineage>
        <taxon>Eukaryota</taxon>
        <taxon>Viridiplantae</taxon>
        <taxon>Streptophyta</taxon>
        <taxon>Embryophyta</taxon>
        <taxon>Tracheophyta</taxon>
        <taxon>Polypodiopsida</taxon>
        <taxon>Polypodiidae</taxon>
        <taxon>Polypodiales</taxon>
        <taxon>Pteridineae</taxon>
        <taxon>Pteridaceae</taxon>
        <taxon>Parkerioideae</taxon>
        <taxon>Ceratopteris</taxon>
    </lineage>
</organism>
<comment type="caution">
    <text evidence="2">The sequence shown here is derived from an EMBL/GenBank/DDBJ whole genome shotgun (WGS) entry which is preliminary data.</text>
</comment>
<gene>
    <name evidence="2" type="ORF">KP509_19G021500</name>
</gene>
<accession>A0A8T2SM58</accession>
<dbReference type="InterPro" id="IPR000182">
    <property type="entry name" value="GNAT_dom"/>
</dbReference>
<dbReference type="CDD" id="cd04301">
    <property type="entry name" value="NAT_SF"/>
    <property type="match status" value="1"/>
</dbReference>
<evidence type="ECO:0000259" key="1">
    <source>
        <dbReference type="PROSITE" id="PS51186"/>
    </source>
</evidence>
<dbReference type="SUPFAM" id="SSF55729">
    <property type="entry name" value="Acyl-CoA N-acyltransferases (Nat)"/>
    <property type="match status" value="1"/>
</dbReference>
<dbReference type="OMA" id="ETHCSCF"/>
<dbReference type="PANTHER" id="PTHR47443">
    <property type="entry name" value="ACYL-COA N-ACYLTRANSFERASES (NAT) SUPERFAMILY PROTEIN"/>
    <property type="match status" value="1"/>
</dbReference>
<dbReference type="Pfam" id="PF00583">
    <property type="entry name" value="Acetyltransf_1"/>
    <property type="match status" value="1"/>
</dbReference>
<dbReference type="AlphaFoldDB" id="A0A8T2SM58"/>
<dbReference type="InterPro" id="IPR016181">
    <property type="entry name" value="Acyl_CoA_acyltransferase"/>
</dbReference>
<protein>
    <recommendedName>
        <fullName evidence="1">N-acetyltransferase domain-containing protein</fullName>
    </recommendedName>
</protein>
<evidence type="ECO:0000313" key="3">
    <source>
        <dbReference type="Proteomes" id="UP000825935"/>
    </source>
</evidence>
<dbReference type="OrthoDB" id="249099at2759"/>
<dbReference type="Gene3D" id="3.40.630.30">
    <property type="match status" value="1"/>
</dbReference>